<organism evidence="2 3">
    <name type="scientific">Riccia sorocarpa</name>
    <dbReference type="NCBI Taxonomy" id="122646"/>
    <lineage>
        <taxon>Eukaryota</taxon>
        <taxon>Viridiplantae</taxon>
        <taxon>Streptophyta</taxon>
        <taxon>Embryophyta</taxon>
        <taxon>Marchantiophyta</taxon>
        <taxon>Marchantiopsida</taxon>
        <taxon>Marchantiidae</taxon>
        <taxon>Marchantiales</taxon>
        <taxon>Ricciaceae</taxon>
        <taxon>Riccia</taxon>
    </lineage>
</organism>
<dbReference type="EMBL" id="JBJQOH010000006">
    <property type="protein sequence ID" value="KAL3683061.1"/>
    <property type="molecule type" value="Genomic_DNA"/>
</dbReference>
<sequence length="193" mass="21749">MAANSSTKAEQRLRELSQLKKEDDAVHLEIDEIHKWVQSMHFDDIPDEQLDILRDLYVKANDLAIREEALINETLNEVDDLITSQDSVQVQTRYQARHQTRNNSDVVSTPQSQASCHLQDDEEWENLNVPLSACSVLPDGESKKLEVMNGVQYQLDEDSKELQPSADAILPVNDEEKEAGGNLSTNGVSYKEG</sequence>
<evidence type="ECO:0000256" key="1">
    <source>
        <dbReference type="SAM" id="MobiDB-lite"/>
    </source>
</evidence>
<keyword evidence="3" id="KW-1185">Reference proteome</keyword>
<proteinExistence type="predicted"/>
<evidence type="ECO:0000313" key="2">
    <source>
        <dbReference type="EMBL" id="KAL3683061.1"/>
    </source>
</evidence>
<gene>
    <name evidence="2" type="ORF">R1sor_001083</name>
</gene>
<reference evidence="2 3" key="1">
    <citation type="submission" date="2024-09" db="EMBL/GenBank/DDBJ databases">
        <title>Chromosome-scale assembly of Riccia sorocarpa.</title>
        <authorList>
            <person name="Paukszto L."/>
        </authorList>
    </citation>
    <scope>NUCLEOTIDE SEQUENCE [LARGE SCALE GENOMIC DNA]</scope>
    <source>
        <strain evidence="2">LP-2024</strain>
        <tissue evidence="2">Aerial parts of the thallus</tissue>
    </source>
</reference>
<name>A0ABD3GWM2_9MARC</name>
<feature type="region of interest" description="Disordered" evidence="1">
    <location>
        <begin position="172"/>
        <end position="193"/>
    </location>
</feature>
<protein>
    <submittedName>
        <fullName evidence="2">Uncharacterized protein</fullName>
    </submittedName>
</protein>
<feature type="compositionally biased region" description="Polar residues" evidence="1">
    <location>
        <begin position="182"/>
        <end position="193"/>
    </location>
</feature>
<dbReference type="Proteomes" id="UP001633002">
    <property type="component" value="Unassembled WGS sequence"/>
</dbReference>
<dbReference type="AlphaFoldDB" id="A0ABD3GWM2"/>
<comment type="caution">
    <text evidence="2">The sequence shown here is derived from an EMBL/GenBank/DDBJ whole genome shotgun (WGS) entry which is preliminary data.</text>
</comment>
<evidence type="ECO:0000313" key="3">
    <source>
        <dbReference type="Proteomes" id="UP001633002"/>
    </source>
</evidence>
<accession>A0ABD3GWM2</accession>